<gene>
    <name evidence="2" type="ORF">SSFG_05922</name>
</gene>
<evidence type="ECO:0000313" key="3">
    <source>
        <dbReference type="Proteomes" id="UP000003824"/>
    </source>
</evidence>
<name>D5ZTQ6_STRV1</name>
<feature type="region of interest" description="Disordered" evidence="1">
    <location>
        <begin position="1"/>
        <end position="61"/>
    </location>
</feature>
<proteinExistence type="predicted"/>
<evidence type="ECO:0000313" key="2">
    <source>
        <dbReference type="EMBL" id="EFE70679.2"/>
    </source>
</evidence>
<dbReference type="AlphaFoldDB" id="D5ZTQ6"/>
<reference evidence="3" key="1">
    <citation type="submission" date="2008-12" db="EMBL/GenBank/DDBJ databases">
        <title>Annotation of Streptomyces ghanaensis ATCC 14672.</title>
        <authorList>
            <consortium name="The Broad Institute Genome Sequencing Platform"/>
            <consortium name="Broad Institute Microbial Sequencing Center"/>
            <person name="Fischbach M."/>
            <person name="Ward D."/>
            <person name="Young S."/>
            <person name="Kodira C.D."/>
            <person name="Zeng Q."/>
            <person name="Koehrsen M."/>
            <person name="Godfrey P."/>
            <person name="Alvarado L."/>
            <person name="Berlin A.M."/>
            <person name="Borenstein D."/>
            <person name="Chen Z."/>
            <person name="Engels R."/>
            <person name="Freedman E."/>
            <person name="Gellesch M."/>
            <person name="Goldberg J."/>
            <person name="Griggs A."/>
            <person name="Gujja S."/>
            <person name="Heiman D.I."/>
            <person name="Hepburn T.A."/>
            <person name="Howarth C."/>
            <person name="Jen D."/>
            <person name="Larson L."/>
            <person name="Lewis B."/>
            <person name="Mehta T."/>
            <person name="Park D."/>
            <person name="Pearson M."/>
            <person name="Roberts A."/>
            <person name="Saif S."/>
            <person name="Shea T.D."/>
            <person name="Shenoy N."/>
            <person name="Sisk P."/>
            <person name="Stolte C."/>
            <person name="Sykes S.N."/>
            <person name="Walk T."/>
            <person name="White J."/>
            <person name="Yandava C."/>
            <person name="Straight P."/>
            <person name="Clardy J."/>
            <person name="Hung D."/>
            <person name="Kolter R."/>
            <person name="Mekalanos J."/>
            <person name="Walker S."/>
            <person name="Walsh C.T."/>
            <person name="Wieland B.L.C."/>
            <person name="Ilzarbe M."/>
            <person name="Galagan J."/>
            <person name="Nusbaum C."/>
            <person name="Birren B."/>
        </authorList>
    </citation>
    <scope>NUCLEOTIDE SEQUENCE [LARGE SCALE GENOMIC DNA]</scope>
    <source>
        <strain evidence="3">ATCC 14672 / DSM 40746 / JCM 4963 / KCTC 9882 / NRRL B-12104 / FH 1290</strain>
    </source>
</reference>
<evidence type="ECO:0000256" key="1">
    <source>
        <dbReference type="SAM" id="MobiDB-lite"/>
    </source>
</evidence>
<dbReference type="Proteomes" id="UP000003824">
    <property type="component" value="Unassembled WGS sequence"/>
</dbReference>
<dbReference type="EMBL" id="DS999641">
    <property type="protein sequence ID" value="EFE70679.2"/>
    <property type="molecule type" value="Genomic_DNA"/>
</dbReference>
<sequence length="61" mass="6172">MRTAADPDKLDLVRRRTSTPSAGVGARSAATAPRAGVTFRGGRPSGGRGALQRGAPAVRKG</sequence>
<feature type="compositionally biased region" description="Basic and acidic residues" evidence="1">
    <location>
        <begin position="1"/>
        <end position="14"/>
    </location>
</feature>
<protein>
    <submittedName>
        <fullName evidence="2">Predicted protein</fullName>
    </submittedName>
</protein>
<accession>D5ZTQ6</accession>
<organism evidence="2 3">
    <name type="scientific">Streptomyces viridosporus (strain ATCC 14672 / DSM 40746 / JCM 4963 / KCTC 9882 / NRRL B-12104 / FH 1290)</name>
    <name type="common">Streptomyces ghanaensis</name>
    <dbReference type="NCBI Taxonomy" id="566461"/>
    <lineage>
        <taxon>Bacteria</taxon>
        <taxon>Bacillati</taxon>
        <taxon>Actinomycetota</taxon>
        <taxon>Actinomycetes</taxon>
        <taxon>Kitasatosporales</taxon>
        <taxon>Streptomycetaceae</taxon>
        <taxon>Streptomyces</taxon>
    </lineage>
</organism>